<feature type="compositionally biased region" description="Basic and acidic residues" evidence="1">
    <location>
        <begin position="162"/>
        <end position="175"/>
    </location>
</feature>
<dbReference type="AlphaFoldDB" id="A0A6G1LLJ6"/>
<feature type="region of interest" description="Disordered" evidence="1">
    <location>
        <begin position="160"/>
        <end position="200"/>
    </location>
</feature>
<feature type="region of interest" description="Disordered" evidence="1">
    <location>
        <begin position="1"/>
        <end position="37"/>
    </location>
</feature>
<feature type="compositionally biased region" description="Basic and acidic residues" evidence="1">
    <location>
        <begin position="86"/>
        <end position="98"/>
    </location>
</feature>
<evidence type="ECO:0000313" key="3">
    <source>
        <dbReference type="Proteomes" id="UP000799436"/>
    </source>
</evidence>
<proteinExistence type="predicted"/>
<feature type="region of interest" description="Disordered" evidence="1">
    <location>
        <begin position="404"/>
        <end position="424"/>
    </location>
</feature>
<reference evidence="2" key="1">
    <citation type="journal article" date="2020" name="Stud. Mycol.">
        <title>101 Dothideomycetes genomes: a test case for predicting lifestyles and emergence of pathogens.</title>
        <authorList>
            <person name="Haridas S."/>
            <person name="Albert R."/>
            <person name="Binder M."/>
            <person name="Bloem J."/>
            <person name="Labutti K."/>
            <person name="Salamov A."/>
            <person name="Andreopoulos B."/>
            <person name="Baker S."/>
            <person name="Barry K."/>
            <person name="Bills G."/>
            <person name="Bluhm B."/>
            <person name="Cannon C."/>
            <person name="Castanera R."/>
            <person name="Culley D."/>
            <person name="Daum C."/>
            <person name="Ezra D."/>
            <person name="Gonzalez J."/>
            <person name="Henrissat B."/>
            <person name="Kuo A."/>
            <person name="Liang C."/>
            <person name="Lipzen A."/>
            <person name="Lutzoni F."/>
            <person name="Magnuson J."/>
            <person name="Mondo S."/>
            <person name="Nolan M."/>
            <person name="Ohm R."/>
            <person name="Pangilinan J."/>
            <person name="Park H.-J."/>
            <person name="Ramirez L."/>
            <person name="Alfaro M."/>
            <person name="Sun H."/>
            <person name="Tritt A."/>
            <person name="Yoshinaga Y."/>
            <person name="Zwiers L.-H."/>
            <person name="Turgeon B."/>
            <person name="Goodwin S."/>
            <person name="Spatafora J."/>
            <person name="Crous P."/>
            <person name="Grigoriev I."/>
        </authorList>
    </citation>
    <scope>NUCLEOTIDE SEQUENCE</scope>
    <source>
        <strain evidence="2">CBS 116005</strain>
    </source>
</reference>
<sequence>MIEPALRLKSTLNPSPRQSRRRRSSSEARADTMITPEEYAILPASIQRKYFSSVERLRIAQHAAVDKRKKQRRQETWSPSTSMADSTRKAPMHDDLETRPASSWSPKSTRMDSETNYDEPITQEQAQWFLSLPYKFRKQHFSREEMLLLTQHSRDVIQGVYDKPEQGSTHSERRASMSSRGRSSTDSNSVDKESCTATTETTHDNCAASVNTEELSRQLSEVSKLESELAFFPTSSTRRSSTTTTASARPQSEKPKRKSFRALSLIPVALPPPTLSPVPTLPKVNIKNFSRLSKPKTERSPRNIDTPAPATAKYYQDPDARRQLRTYLASAQKFDELLEFGWPSTSPISSMSASTEGPSSIQRSESAMSHDSVDTRGPATPTFSLDQIAVQPVFYDHAVGLPLRLDDSDSRNDQSSDAFNGSRREMTIRVTLTRPELRSNCGGSKTEIQDSDVDVVEADPLALEPLPVCEDATGAHGAFATHLDGPQKKALGKVWKTLRRR</sequence>
<feature type="region of interest" description="Disordered" evidence="1">
    <location>
        <begin position="346"/>
        <end position="380"/>
    </location>
</feature>
<keyword evidence="3" id="KW-1185">Reference proteome</keyword>
<feature type="region of interest" description="Disordered" evidence="1">
    <location>
        <begin position="62"/>
        <end position="116"/>
    </location>
</feature>
<evidence type="ECO:0000313" key="2">
    <source>
        <dbReference type="EMBL" id="KAF2773432.1"/>
    </source>
</evidence>
<evidence type="ECO:0008006" key="4">
    <source>
        <dbReference type="Google" id="ProtNLM"/>
    </source>
</evidence>
<evidence type="ECO:0000256" key="1">
    <source>
        <dbReference type="SAM" id="MobiDB-lite"/>
    </source>
</evidence>
<feature type="compositionally biased region" description="Low complexity" evidence="1">
    <location>
        <begin position="176"/>
        <end position="188"/>
    </location>
</feature>
<organism evidence="2 3">
    <name type="scientific">Teratosphaeria nubilosa</name>
    <dbReference type="NCBI Taxonomy" id="161662"/>
    <lineage>
        <taxon>Eukaryota</taxon>
        <taxon>Fungi</taxon>
        <taxon>Dikarya</taxon>
        <taxon>Ascomycota</taxon>
        <taxon>Pezizomycotina</taxon>
        <taxon>Dothideomycetes</taxon>
        <taxon>Dothideomycetidae</taxon>
        <taxon>Mycosphaerellales</taxon>
        <taxon>Teratosphaeriaceae</taxon>
        <taxon>Teratosphaeria</taxon>
    </lineage>
</organism>
<name>A0A6G1LLJ6_9PEZI</name>
<feature type="region of interest" description="Disordered" evidence="1">
    <location>
        <begin position="232"/>
        <end position="259"/>
    </location>
</feature>
<feature type="region of interest" description="Disordered" evidence="1">
    <location>
        <begin position="293"/>
        <end position="312"/>
    </location>
</feature>
<feature type="compositionally biased region" description="Basic and acidic residues" evidence="1">
    <location>
        <begin position="404"/>
        <end position="414"/>
    </location>
</feature>
<feature type="compositionally biased region" description="Polar residues" evidence="1">
    <location>
        <begin position="76"/>
        <end position="85"/>
    </location>
</feature>
<accession>A0A6G1LLJ6</accession>
<feature type="compositionally biased region" description="Low complexity" evidence="1">
    <location>
        <begin position="234"/>
        <end position="249"/>
    </location>
</feature>
<protein>
    <recommendedName>
        <fullName evidence="4">Mucin</fullName>
    </recommendedName>
</protein>
<dbReference type="Proteomes" id="UP000799436">
    <property type="component" value="Unassembled WGS sequence"/>
</dbReference>
<gene>
    <name evidence="2" type="ORF">EJ03DRAFT_131742</name>
</gene>
<feature type="compositionally biased region" description="Polar residues" evidence="1">
    <location>
        <begin position="356"/>
        <end position="369"/>
    </location>
</feature>
<dbReference type="EMBL" id="ML995811">
    <property type="protein sequence ID" value="KAF2773432.1"/>
    <property type="molecule type" value="Genomic_DNA"/>
</dbReference>
<dbReference type="OrthoDB" id="5380370at2759"/>
<feature type="compositionally biased region" description="Low complexity" evidence="1">
    <location>
        <begin position="346"/>
        <end position="355"/>
    </location>
</feature>